<feature type="domain" description="Baseplate J-like central" evidence="2">
    <location>
        <begin position="39"/>
        <end position="104"/>
    </location>
</feature>
<dbReference type="PANTHER" id="PTHR37829:SF3">
    <property type="entry name" value="PROTEIN JAYE-RELATED"/>
    <property type="match status" value="1"/>
</dbReference>
<sequence length="203" mass="21928">MAAPAGVATECRLTVQGGTDRESDASLLARLLEIIRRPPAGGNRYDYKNWALSVDGVTSAYVYPLRRGLGTVDIAITSADGVSSEETVRRVQAYIDEMRPVTAKNALVLKPTVTAVPVTVQVKLDGIDLDEAKRRIRTALKEYFDTLIPGDGLTVSQIEAAISNVDGVIDRRLTAPTANRAADTVNRIEWFKAGAINVTEMPS</sequence>
<dbReference type="Proteomes" id="UP000182715">
    <property type="component" value="Unassembled WGS sequence"/>
</dbReference>
<comment type="similarity">
    <text evidence="1">Belongs to the Mu gp47/PBSX XkdT family.</text>
</comment>
<dbReference type="PANTHER" id="PTHR37829">
    <property type="entry name" value="PHAGE-LIKE ELEMENT PBSX PROTEIN XKDT"/>
    <property type="match status" value="1"/>
</dbReference>
<evidence type="ECO:0000259" key="2">
    <source>
        <dbReference type="Pfam" id="PF26078"/>
    </source>
</evidence>
<name>A0A0H5Q9C2_NEIMI</name>
<evidence type="ECO:0000256" key="1">
    <source>
        <dbReference type="ARBA" id="ARBA00038087"/>
    </source>
</evidence>
<dbReference type="InterPro" id="IPR058530">
    <property type="entry name" value="Baseplate_J-like_C"/>
</dbReference>
<dbReference type="InterPro" id="IPR058531">
    <property type="entry name" value="Baseplate_J_M"/>
</dbReference>
<feature type="domain" description="Baseplate J-like C-terminal" evidence="3">
    <location>
        <begin position="116"/>
        <end position="199"/>
    </location>
</feature>
<evidence type="ECO:0000313" key="4">
    <source>
        <dbReference type="EMBL" id="CRY98543.1"/>
    </source>
</evidence>
<evidence type="ECO:0000259" key="3">
    <source>
        <dbReference type="Pfam" id="PF26079"/>
    </source>
</evidence>
<evidence type="ECO:0000313" key="5">
    <source>
        <dbReference type="Proteomes" id="UP000182715"/>
    </source>
</evidence>
<dbReference type="EMBL" id="CVTF01000107">
    <property type="protein sequence ID" value="CRY98543.1"/>
    <property type="molecule type" value="Genomic_DNA"/>
</dbReference>
<accession>A0A0H5Q9C2</accession>
<dbReference type="Pfam" id="PF26078">
    <property type="entry name" value="Baseplate_J_M"/>
    <property type="match status" value="1"/>
</dbReference>
<dbReference type="InterPro" id="IPR052399">
    <property type="entry name" value="Phage_Baseplate_Assmbl_Protein"/>
</dbReference>
<dbReference type="Pfam" id="PF26079">
    <property type="entry name" value="Baseplate_J_C"/>
    <property type="match status" value="1"/>
</dbReference>
<dbReference type="AlphaFoldDB" id="A0A0H5Q9C2"/>
<proteinExistence type="inferred from homology"/>
<protein>
    <submittedName>
        <fullName evidence="4">Phage FluMu protein gp47</fullName>
    </submittedName>
</protein>
<organism evidence="4 5">
    <name type="scientific">Neisseria meningitidis serogroup B</name>
    <dbReference type="NCBI Taxonomy" id="491"/>
    <lineage>
        <taxon>Bacteria</taxon>
        <taxon>Pseudomonadati</taxon>
        <taxon>Pseudomonadota</taxon>
        <taxon>Betaproteobacteria</taxon>
        <taxon>Neisseriales</taxon>
        <taxon>Neisseriaceae</taxon>
        <taxon>Neisseria</taxon>
    </lineage>
</organism>
<reference evidence="4 5" key="1">
    <citation type="submission" date="2014-11" db="EMBL/GenBank/DDBJ databases">
        <authorList>
            <person name="Diene M.Seydina."/>
        </authorList>
    </citation>
    <scope>NUCLEOTIDE SEQUENCE [LARGE SCALE GENOMIC DNA]</scope>
    <source>
        <strain evidence="4 5">Neisseria meningitidis CHUV</strain>
    </source>
</reference>